<dbReference type="InterPro" id="IPR007863">
    <property type="entry name" value="Peptidase_M16_C"/>
</dbReference>
<evidence type="ECO:0000259" key="2">
    <source>
        <dbReference type="Pfam" id="PF00675"/>
    </source>
</evidence>
<dbReference type="EMBL" id="CP108253">
    <property type="protein sequence ID" value="WTU44439.1"/>
    <property type="molecule type" value="Genomic_DNA"/>
</dbReference>
<dbReference type="Pfam" id="PF00675">
    <property type="entry name" value="Peptidase_M16"/>
    <property type="match status" value="1"/>
</dbReference>
<feature type="domain" description="Peptidase M16 N-terminal" evidence="2">
    <location>
        <begin position="23"/>
        <end position="159"/>
    </location>
</feature>
<gene>
    <name evidence="4" type="ORF">OHV25_35090</name>
</gene>
<dbReference type="SUPFAM" id="SSF63411">
    <property type="entry name" value="LuxS/MPP-like metallohydrolase"/>
    <property type="match status" value="2"/>
</dbReference>
<dbReference type="InterPro" id="IPR050361">
    <property type="entry name" value="MPP/UQCRC_Complex"/>
</dbReference>
<organism evidence="4">
    <name type="scientific">Streptomyces sp. NBC_00060</name>
    <dbReference type="NCBI Taxonomy" id="2975636"/>
    <lineage>
        <taxon>Bacteria</taxon>
        <taxon>Bacillati</taxon>
        <taxon>Actinomycetota</taxon>
        <taxon>Actinomycetes</taxon>
        <taxon>Kitasatosporales</taxon>
        <taxon>Streptomycetaceae</taxon>
        <taxon>Streptomyces</taxon>
    </lineage>
</organism>
<feature type="domain" description="Peptidase M16 C-terminal" evidence="3">
    <location>
        <begin position="227"/>
        <end position="336"/>
    </location>
</feature>
<evidence type="ECO:0000259" key="3">
    <source>
        <dbReference type="Pfam" id="PF05193"/>
    </source>
</evidence>
<comment type="similarity">
    <text evidence="1">Belongs to the peptidase M16 family.</text>
</comment>
<dbReference type="Gene3D" id="3.30.830.10">
    <property type="entry name" value="Metalloenzyme, LuxS/M16 peptidase-like"/>
    <property type="match status" value="2"/>
</dbReference>
<evidence type="ECO:0000256" key="1">
    <source>
        <dbReference type="ARBA" id="ARBA00007261"/>
    </source>
</evidence>
<name>A0AAU2H8H4_9ACTN</name>
<dbReference type="PANTHER" id="PTHR11851:SF49">
    <property type="entry name" value="MITOCHONDRIAL-PROCESSING PEPTIDASE SUBUNIT ALPHA"/>
    <property type="match status" value="1"/>
</dbReference>
<evidence type="ECO:0000313" key="4">
    <source>
        <dbReference type="EMBL" id="WTU44439.1"/>
    </source>
</evidence>
<proteinExistence type="inferred from homology"/>
<dbReference type="AlphaFoldDB" id="A0AAU2H8H4"/>
<dbReference type="InterPro" id="IPR011765">
    <property type="entry name" value="Pept_M16_N"/>
</dbReference>
<dbReference type="Pfam" id="PF05193">
    <property type="entry name" value="Peptidase_M16_C"/>
    <property type="match status" value="1"/>
</dbReference>
<reference evidence="4" key="1">
    <citation type="submission" date="2022-10" db="EMBL/GenBank/DDBJ databases">
        <title>The complete genomes of actinobacterial strains from the NBC collection.</title>
        <authorList>
            <person name="Joergensen T.S."/>
            <person name="Alvarez Arevalo M."/>
            <person name="Sterndorff E.B."/>
            <person name="Faurdal D."/>
            <person name="Vuksanovic O."/>
            <person name="Mourched A.-S."/>
            <person name="Charusanti P."/>
            <person name="Shaw S."/>
            <person name="Blin K."/>
            <person name="Weber T."/>
        </authorList>
    </citation>
    <scope>NUCLEOTIDE SEQUENCE</scope>
    <source>
        <strain evidence="4">NBC_00060</strain>
    </source>
</reference>
<accession>A0AAU2H8H4</accession>
<sequence>MPSSPTVVVPSTLPTIALLDERLRTTSICLAVRYGSRDDPAEHGGLAHLLEHTLMSAPLDGRPSFCEQVERLGGHANAETGLDIMLFYAQVHADDADTVARLLHQAVLRPELTEAVLDTERDAVLQELAAAQADPGDVVQDAFLARLFPGHPLGRPVGGDVEQIRRTTLLDVLVGHRTRFLTSAMTLVVTGPRLPRLDGLGRTVPAAAVPPPAEALAPLAEPADAAVTWPDEYGWVCVGARSTGADDPRRRRFAILAQLLGDSPSSPLYRRLRNEAGLAYTFACWDRGYQEAGAWRVLVGIEPGNGETVVGIVREILAELASAGPDPDDLAAAHRQARMRLILDSESPLDHLRMVAQRSRAGTTAWSLATELAALDAVDAEQVRAAAAEVLGELTVVVRPEAS</sequence>
<protein>
    <submittedName>
        <fullName evidence="4">Insulinase family protein</fullName>
    </submittedName>
</protein>
<dbReference type="InterPro" id="IPR011249">
    <property type="entry name" value="Metalloenz_LuxS/M16"/>
</dbReference>
<dbReference type="PANTHER" id="PTHR11851">
    <property type="entry name" value="METALLOPROTEASE"/>
    <property type="match status" value="1"/>
</dbReference>
<dbReference type="GO" id="GO:0046872">
    <property type="term" value="F:metal ion binding"/>
    <property type="evidence" value="ECO:0007669"/>
    <property type="project" value="InterPro"/>
</dbReference>